<dbReference type="PANTHER" id="PTHR18968:SF142">
    <property type="entry name" value="ACETOLACTATE SYNTHASE"/>
    <property type="match status" value="1"/>
</dbReference>
<dbReference type="InterPro" id="IPR011766">
    <property type="entry name" value="TPP_enzyme_TPP-bd"/>
</dbReference>
<evidence type="ECO:0000256" key="3">
    <source>
        <dbReference type="RuleBase" id="RU362132"/>
    </source>
</evidence>
<keyword evidence="2 3" id="KW-0786">Thiamine pyrophosphate</keyword>
<dbReference type="CDD" id="cd07035">
    <property type="entry name" value="TPP_PYR_POX_like"/>
    <property type="match status" value="1"/>
</dbReference>
<comment type="similarity">
    <text evidence="1 3">Belongs to the TPP enzyme family.</text>
</comment>
<reference evidence="7 8" key="1">
    <citation type="submission" date="2019-01" db="EMBL/GenBank/DDBJ databases">
        <title>Lacunisphaera sp. strain TWA-58.</title>
        <authorList>
            <person name="Chen W.-M."/>
        </authorList>
    </citation>
    <scope>NUCLEOTIDE SEQUENCE [LARGE SCALE GENOMIC DNA]</scope>
    <source>
        <strain evidence="7 8">TWA-58</strain>
    </source>
</reference>
<name>A0A4Q1CA21_9BACT</name>
<accession>A0A4Q1CA21</accession>
<feature type="domain" description="Thiamine pyrophosphate enzyme N-terminal TPP-binding" evidence="6">
    <location>
        <begin position="4"/>
        <end position="109"/>
    </location>
</feature>
<dbReference type="EMBL" id="SDHX01000001">
    <property type="protein sequence ID" value="RXK55691.1"/>
    <property type="molecule type" value="Genomic_DNA"/>
</dbReference>
<comment type="caution">
    <text evidence="7">The sequence shown here is derived from an EMBL/GenBank/DDBJ whole genome shotgun (WGS) entry which is preliminary data.</text>
</comment>
<evidence type="ECO:0000256" key="2">
    <source>
        <dbReference type="ARBA" id="ARBA00023052"/>
    </source>
</evidence>
<evidence type="ECO:0000313" key="8">
    <source>
        <dbReference type="Proteomes" id="UP000290218"/>
    </source>
</evidence>
<dbReference type="InterPro" id="IPR029061">
    <property type="entry name" value="THDP-binding"/>
</dbReference>
<evidence type="ECO:0000259" key="6">
    <source>
        <dbReference type="Pfam" id="PF02776"/>
    </source>
</evidence>
<dbReference type="InterPro" id="IPR012000">
    <property type="entry name" value="Thiamin_PyroP_enz_cen_dom"/>
</dbReference>
<dbReference type="InterPro" id="IPR045229">
    <property type="entry name" value="TPP_enz"/>
</dbReference>
<dbReference type="Gene3D" id="3.40.50.1220">
    <property type="entry name" value="TPP-binding domain"/>
    <property type="match status" value="1"/>
</dbReference>
<dbReference type="GO" id="GO:0050660">
    <property type="term" value="F:flavin adenine dinucleotide binding"/>
    <property type="evidence" value="ECO:0007669"/>
    <property type="project" value="TreeGrafter"/>
</dbReference>
<evidence type="ECO:0000259" key="5">
    <source>
        <dbReference type="Pfam" id="PF02775"/>
    </source>
</evidence>
<evidence type="ECO:0000256" key="1">
    <source>
        <dbReference type="ARBA" id="ARBA00007812"/>
    </source>
</evidence>
<dbReference type="RefSeq" id="WP_129047056.1">
    <property type="nucleotide sequence ID" value="NZ_SDHX01000001.1"/>
</dbReference>
<sequence>MKSKVSDIVARFFARKGITHGFGIIGSANSHLFDSFFNTTPEIELVCNHHEQACTMAVQTYWKITGTPTFALVTAGAGSSNAITGVLSAWADSIPCLILSGQENARYITPDHALRMYGIQGYDSPFAVSKMTKYGARVMDPRQVLFELEKAWHFATTGRPGPCWLDFPMNVQGAFVEEDDLPRFSPPAPTPEAAPLTGNALVAEVKKALTHLAAAERPLLWLGVGITMAGAREKILPLLEQLGVPALVTWSAVDLLPSEHPLVVGRAGTYGQRAANLILQNCDYLLAIGTRLAIPQVGYEVAELARAAKHITVVDIDPTELRKYPQRFNHPVHADAGEFIRTLQAAAPARPTPAHASWVARCQATRARFPWIGSEHADQRGFMNTYRFMEKLGPHMKPDQVIVTDMGTALLCGHQALAIKPPQRLLTSQGLGEMGFGLPGAIGASFARNRGEVMCLNCDGGMMMNLQELQTVVHHRLPIKLFIFNNDGYLMIKHTQKAIMDGRYSGTDRKSGVSCPDFTKLAAAFDLPAWQIRTWEDFDRVLPLAQAATDPCIVEVFMDPEQYFHPKLSLAKQADGTLVSPPLEDLSPLLPRTVLREEMGGTLHPKSEHLA</sequence>
<dbReference type="GO" id="GO:0000287">
    <property type="term" value="F:magnesium ion binding"/>
    <property type="evidence" value="ECO:0007669"/>
    <property type="project" value="InterPro"/>
</dbReference>
<organism evidence="7 8">
    <name type="scientific">Oleiharenicola lentus</name>
    <dbReference type="NCBI Taxonomy" id="2508720"/>
    <lineage>
        <taxon>Bacteria</taxon>
        <taxon>Pseudomonadati</taxon>
        <taxon>Verrucomicrobiota</taxon>
        <taxon>Opitutia</taxon>
        <taxon>Opitutales</taxon>
        <taxon>Opitutaceae</taxon>
        <taxon>Oleiharenicola</taxon>
    </lineage>
</organism>
<dbReference type="InterPro" id="IPR029035">
    <property type="entry name" value="DHS-like_NAD/FAD-binding_dom"/>
</dbReference>
<dbReference type="CDD" id="cd00568">
    <property type="entry name" value="TPP_enzymes"/>
    <property type="match status" value="1"/>
</dbReference>
<dbReference type="GO" id="GO:0009099">
    <property type="term" value="P:L-valine biosynthetic process"/>
    <property type="evidence" value="ECO:0007669"/>
    <property type="project" value="TreeGrafter"/>
</dbReference>
<gene>
    <name evidence="7" type="ORF">ESB00_07355</name>
</gene>
<dbReference type="SUPFAM" id="SSF52467">
    <property type="entry name" value="DHS-like NAD/FAD-binding domain"/>
    <property type="match status" value="1"/>
</dbReference>
<dbReference type="Proteomes" id="UP000290218">
    <property type="component" value="Unassembled WGS sequence"/>
</dbReference>
<dbReference type="InterPro" id="IPR012001">
    <property type="entry name" value="Thiamin_PyroP_enz_TPP-bd_dom"/>
</dbReference>
<dbReference type="OrthoDB" id="4494979at2"/>
<evidence type="ECO:0000313" key="7">
    <source>
        <dbReference type="EMBL" id="RXK55691.1"/>
    </source>
</evidence>
<dbReference type="Gene3D" id="3.40.50.970">
    <property type="match status" value="2"/>
</dbReference>
<dbReference type="Pfam" id="PF02776">
    <property type="entry name" value="TPP_enzyme_N"/>
    <property type="match status" value="1"/>
</dbReference>
<feature type="domain" description="Thiamine pyrophosphate enzyme central" evidence="4">
    <location>
        <begin position="205"/>
        <end position="343"/>
    </location>
</feature>
<keyword evidence="8" id="KW-1185">Reference proteome</keyword>
<dbReference type="SUPFAM" id="SSF52518">
    <property type="entry name" value="Thiamin diphosphate-binding fold (THDP-binding)"/>
    <property type="match status" value="2"/>
</dbReference>
<dbReference type="GO" id="GO:0030976">
    <property type="term" value="F:thiamine pyrophosphate binding"/>
    <property type="evidence" value="ECO:0007669"/>
    <property type="project" value="InterPro"/>
</dbReference>
<dbReference type="PANTHER" id="PTHR18968">
    <property type="entry name" value="THIAMINE PYROPHOSPHATE ENZYMES"/>
    <property type="match status" value="1"/>
</dbReference>
<dbReference type="Pfam" id="PF00205">
    <property type="entry name" value="TPP_enzyme_M"/>
    <property type="match status" value="1"/>
</dbReference>
<dbReference type="GO" id="GO:0003984">
    <property type="term" value="F:acetolactate synthase activity"/>
    <property type="evidence" value="ECO:0007669"/>
    <property type="project" value="TreeGrafter"/>
</dbReference>
<protein>
    <submittedName>
        <fullName evidence="7">Thiamine pyrophosphate-binding protein</fullName>
    </submittedName>
</protein>
<dbReference type="Pfam" id="PF02775">
    <property type="entry name" value="TPP_enzyme_C"/>
    <property type="match status" value="1"/>
</dbReference>
<proteinExistence type="inferred from homology"/>
<evidence type="ECO:0000259" key="4">
    <source>
        <dbReference type="Pfam" id="PF00205"/>
    </source>
</evidence>
<dbReference type="AlphaFoldDB" id="A0A4Q1CA21"/>
<dbReference type="GO" id="GO:0005948">
    <property type="term" value="C:acetolactate synthase complex"/>
    <property type="evidence" value="ECO:0007669"/>
    <property type="project" value="TreeGrafter"/>
</dbReference>
<feature type="domain" description="Thiamine pyrophosphate enzyme TPP-binding" evidence="5">
    <location>
        <begin position="405"/>
        <end position="556"/>
    </location>
</feature>
<dbReference type="GO" id="GO:0009097">
    <property type="term" value="P:isoleucine biosynthetic process"/>
    <property type="evidence" value="ECO:0007669"/>
    <property type="project" value="TreeGrafter"/>
</dbReference>